<protein>
    <submittedName>
        <fullName evidence="7">RNA polymerase sigma factor</fullName>
    </submittedName>
</protein>
<dbReference type="InterPro" id="IPR013325">
    <property type="entry name" value="RNA_pol_sigma_r2"/>
</dbReference>
<dbReference type="InterPro" id="IPR036388">
    <property type="entry name" value="WH-like_DNA-bd_sf"/>
</dbReference>
<reference evidence="8" key="1">
    <citation type="journal article" date="2019" name="Int. J. Syst. Evol. Microbiol.">
        <title>The Global Catalogue of Microorganisms (GCM) 10K type strain sequencing project: providing services to taxonomists for standard genome sequencing and annotation.</title>
        <authorList>
            <consortium name="The Broad Institute Genomics Platform"/>
            <consortium name="The Broad Institute Genome Sequencing Center for Infectious Disease"/>
            <person name="Wu L."/>
            <person name="Ma J."/>
        </authorList>
    </citation>
    <scope>NUCLEOTIDE SEQUENCE [LARGE SCALE GENOMIC DNA]</scope>
    <source>
        <strain evidence="8">JCM 30346</strain>
    </source>
</reference>
<dbReference type="SUPFAM" id="SSF88946">
    <property type="entry name" value="Sigma2 domain of RNA polymerase sigma factors"/>
    <property type="match status" value="1"/>
</dbReference>
<sequence>MGPPDPRERFEEMYTANYADLLGYVRRRTESADDAADALAETFTTAWRRLDDVPEGEQARLWLYGVARKVLSNQRRGESRRSALAGRLRDELGAWDAGAWDEAMPQQDTGAIRAAFQRLGADDRELLSLVSWEGLDTAQVATVLGCSRGAVRVRLHRARKRLARELHAAELDLTRYGPRATALVKGQP</sequence>
<dbReference type="PANTHER" id="PTHR43133">
    <property type="entry name" value="RNA POLYMERASE ECF-TYPE SIGMA FACTO"/>
    <property type="match status" value="1"/>
</dbReference>
<proteinExistence type="inferred from homology"/>
<feature type="domain" description="RNA polymerase sigma-70 region 2" evidence="5">
    <location>
        <begin position="13"/>
        <end position="81"/>
    </location>
</feature>
<evidence type="ECO:0000256" key="4">
    <source>
        <dbReference type="ARBA" id="ARBA00023163"/>
    </source>
</evidence>
<organism evidence="7 8">
    <name type="scientific">Sphaerisporangium aureirubrum</name>
    <dbReference type="NCBI Taxonomy" id="1544736"/>
    <lineage>
        <taxon>Bacteria</taxon>
        <taxon>Bacillati</taxon>
        <taxon>Actinomycetota</taxon>
        <taxon>Actinomycetes</taxon>
        <taxon>Streptosporangiales</taxon>
        <taxon>Streptosporangiaceae</taxon>
        <taxon>Sphaerisporangium</taxon>
    </lineage>
</organism>
<dbReference type="RefSeq" id="WP_380761443.1">
    <property type="nucleotide sequence ID" value="NZ_JBHSRF010000084.1"/>
</dbReference>
<evidence type="ECO:0000313" key="7">
    <source>
        <dbReference type="EMBL" id="MFC6086346.1"/>
    </source>
</evidence>
<gene>
    <name evidence="7" type="ORF">ACFP1K_34610</name>
</gene>
<dbReference type="SUPFAM" id="SSF88659">
    <property type="entry name" value="Sigma3 and sigma4 domains of RNA polymerase sigma factors"/>
    <property type="match status" value="1"/>
</dbReference>
<dbReference type="Pfam" id="PF08281">
    <property type="entry name" value="Sigma70_r4_2"/>
    <property type="match status" value="1"/>
</dbReference>
<keyword evidence="4" id="KW-0804">Transcription</keyword>
<dbReference type="InterPro" id="IPR013324">
    <property type="entry name" value="RNA_pol_sigma_r3/r4-like"/>
</dbReference>
<evidence type="ECO:0000256" key="3">
    <source>
        <dbReference type="ARBA" id="ARBA00023082"/>
    </source>
</evidence>
<dbReference type="InterPro" id="IPR013249">
    <property type="entry name" value="RNA_pol_sigma70_r4_t2"/>
</dbReference>
<keyword evidence="8" id="KW-1185">Reference proteome</keyword>
<dbReference type="InterPro" id="IPR007627">
    <property type="entry name" value="RNA_pol_sigma70_r2"/>
</dbReference>
<dbReference type="NCBIfam" id="TIGR02937">
    <property type="entry name" value="sigma70-ECF"/>
    <property type="match status" value="1"/>
</dbReference>
<feature type="domain" description="RNA polymerase sigma factor 70 region 4 type 2" evidence="6">
    <location>
        <begin position="111"/>
        <end position="162"/>
    </location>
</feature>
<dbReference type="Pfam" id="PF04542">
    <property type="entry name" value="Sigma70_r2"/>
    <property type="match status" value="1"/>
</dbReference>
<evidence type="ECO:0000256" key="1">
    <source>
        <dbReference type="ARBA" id="ARBA00010641"/>
    </source>
</evidence>
<dbReference type="Gene3D" id="1.10.10.10">
    <property type="entry name" value="Winged helix-like DNA-binding domain superfamily/Winged helix DNA-binding domain"/>
    <property type="match status" value="1"/>
</dbReference>
<comment type="similarity">
    <text evidence="1">Belongs to the sigma-70 factor family. ECF subfamily.</text>
</comment>
<keyword evidence="2" id="KW-0805">Transcription regulation</keyword>
<evidence type="ECO:0000256" key="2">
    <source>
        <dbReference type="ARBA" id="ARBA00023015"/>
    </source>
</evidence>
<evidence type="ECO:0000313" key="8">
    <source>
        <dbReference type="Proteomes" id="UP001596137"/>
    </source>
</evidence>
<name>A0ABW1NT87_9ACTN</name>
<comment type="caution">
    <text evidence="7">The sequence shown here is derived from an EMBL/GenBank/DDBJ whole genome shotgun (WGS) entry which is preliminary data.</text>
</comment>
<dbReference type="PANTHER" id="PTHR43133:SF25">
    <property type="entry name" value="RNA POLYMERASE SIGMA FACTOR RFAY-RELATED"/>
    <property type="match status" value="1"/>
</dbReference>
<dbReference type="Proteomes" id="UP001596137">
    <property type="component" value="Unassembled WGS sequence"/>
</dbReference>
<dbReference type="InterPro" id="IPR014284">
    <property type="entry name" value="RNA_pol_sigma-70_dom"/>
</dbReference>
<dbReference type="CDD" id="cd06171">
    <property type="entry name" value="Sigma70_r4"/>
    <property type="match status" value="1"/>
</dbReference>
<dbReference type="EMBL" id="JBHSRF010000084">
    <property type="protein sequence ID" value="MFC6086346.1"/>
    <property type="molecule type" value="Genomic_DNA"/>
</dbReference>
<dbReference type="InterPro" id="IPR039425">
    <property type="entry name" value="RNA_pol_sigma-70-like"/>
</dbReference>
<evidence type="ECO:0000259" key="5">
    <source>
        <dbReference type="Pfam" id="PF04542"/>
    </source>
</evidence>
<dbReference type="Gene3D" id="1.10.1740.10">
    <property type="match status" value="1"/>
</dbReference>
<keyword evidence="3" id="KW-0731">Sigma factor</keyword>
<accession>A0ABW1NT87</accession>
<evidence type="ECO:0000259" key="6">
    <source>
        <dbReference type="Pfam" id="PF08281"/>
    </source>
</evidence>